<dbReference type="AlphaFoldDB" id="A0A8S1HH56"/>
<gene>
    <name evidence="3" type="ORF">CAUJ_LOCUS9627</name>
</gene>
<evidence type="ECO:0000259" key="2">
    <source>
        <dbReference type="Pfam" id="PF17339"/>
    </source>
</evidence>
<sequence length="260" mass="29023">MPWCCKRTTYDQLPDQNEICKKKGTSCGYVEQKVGQCYEKRLAVLDGRRLLVYKYFLFGVCAGEPLIGNSYDLEKMTRMKISLENDETLVTLKIKRKKVELKLPQKTAEAWITTLIKKKGGDLTHTTHAPEFSHGAYLQNQILKSESSRKSSSKAEPSKKKTVEPRKPSESQTESSEKPQPKSSEQPEKTTTTVSEKKPAPVSDFSDGNIISSSSDRLVEKEQSSDVKTRESENKNEDQSSGLSSSAASVKINPNRSPAP</sequence>
<evidence type="ECO:0000313" key="4">
    <source>
        <dbReference type="Proteomes" id="UP000835052"/>
    </source>
</evidence>
<comment type="caution">
    <text evidence="3">The sequence shown here is derived from an EMBL/GenBank/DDBJ whole genome shotgun (WGS) entry which is preliminary data.</text>
</comment>
<dbReference type="EMBL" id="CAJGYM010000037">
    <property type="protein sequence ID" value="CAD6193708.1"/>
    <property type="molecule type" value="Genomic_DNA"/>
</dbReference>
<feature type="compositionally biased region" description="Basic and acidic residues" evidence="1">
    <location>
        <begin position="217"/>
        <end position="238"/>
    </location>
</feature>
<feature type="domain" description="PH-15" evidence="2">
    <location>
        <begin position="13"/>
        <end position="114"/>
    </location>
</feature>
<dbReference type="Pfam" id="PF17339">
    <property type="entry name" value="PH_15"/>
    <property type="match status" value="1"/>
</dbReference>
<proteinExistence type="predicted"/>
<keyword evidence="4" id="KW-1185">Reference proteome</keyword>
<protein>
    <recommendedName>
        <fullName evidence="2">PH-15 domain-containing protein</fullName>
    </recommendedName>
</protein>
<organism evidence="3 4">
    <name type="scientific">Caenorhabditis auriculariae</name>
    <dbReference type="NCBI Taxonomy" id="2777116"/>
    <lineage>
        <taxon>Eukaryota</taxon>
        <taxon>Metazoa</taxon>
        <taxon>Ecdysozoa</taxon>
        <taxon>Nematoda</taxon>
        <taxon>Chromadorea</taxon>
        <taxon>Rhabditida</taxon>
        <taxon>Rhabditina</taxon>
        <taxon>Rhabditomorpha</taxon>
        <taxon>Rhabditoidea</taxon>
        <taxon>Rhabditidae</taxon>
        <taxon>Peloderinae</taxon>
        <taxon>Caenorhabditis</taxon>
    </lineage>
</organism>
<evidence type="ECO:0000256" key="1">
    <source>
        <dbReference type="SAM" id="MobiDB-lite"/>
    </source>
</evidence>
<accession>A0A8S1HH56</accession>
<dbReference type="InterPro" id="IPR040443">
    <property type="entry name" value="PH_15"/>
</dbReference>
<feature type="region of interest" description="Disordered" evidence="1">
    <location>
        <begin position="143"/>
        <end position="260"/>
    </location>
</feature>
<dbReference type="OrthoDB" id="5875557at2759"/>
<name>A0A8S1HH56_9PELO</name>
<dbReference type="Proteomes" id="UP000835052">
    <property type="component" value="Unassembled WGS sequence"/>
</dbReference>
<feature type="compositionally biased region" description="Basic and acidic residues" evidence="1">
    <location>
        <begin position="156"/>
        <end position="188"/>
    </location>
</feature>
<feature type="compositionally biased region" description="Low complexity" evidence="1">
    <location>
        <begin position="240"/>
        <end position="249"/>
    </location>
</feature>
<evidence type="ECO:0000313" key="3">
    <source>
        <dbReference type="EMBL" id="CAD6193708.1"/>
    </source>
</evidence>
<reference evidence="3" key="1">
    <citation type="submission" date="2020-10" db="EMBL/GenBank/DDBJ databases">
        <authorList>
            <person name="Kikuchi T."/>
        </authorList>
    </citation>
    <scope>NUCLEOTIDE SEQUENCE</scope>
    <source>
        <strain evidence="3">NKZ352</strain>
    </source>
</reference>